<dbReference type="OrthoDB" id="4356994at2759"/>
<name>A0A0P7B3E5_9HYPO</name>
<dbReference type="InterPro" id="IPR053181">
    <property type="entry name" value="EcdB-like_regulator"/>
</dbReference>
<feature type="domain" description="Zn(2)-C6 fungal-type" evidence="3">
    <location>
        <begin position="32"/>
        <end position="62"/>
    </location>
</feature>
<feature type="region of interest" description="Disordered" evidence="2">
    <location>
        <begin position="1"/>
        <end position="21"/>
    </location>
</feature>
<dbReference type="PANTHER" id="PTHR47785">
    <property type="entry name" value="ZN(II)2CYS6 TRANSCRIPTION FACTOR (EUROFUNG)-RELATED-RELATED"/>
    <property type="match status" value="1"/>
</dbReference>
<evidence type="ECO:0000313" key="4">
    <source>
        <dbReference type="EMBL" id="KPM44215.1"/>
    </source>
</evidence>
<reference evidence="4 5" key="1">
    <citation type="submission" date="2015-09" db="EMBL/GenBank/DDBJ databases">
        <title>Draft genome of a European isolate of the apple canker pathogen Neonectria ditissima.</title>
        <authorList>
            <person name="Gomez-Cortecero A."/>
            <person name="Harrison R.J."/>
            <person name="Armitage A.D."/>
        </authorList>
    </citation>
    <scope>NUCLEOTIDE SEQUENCE [LARGE SCALE GENOMIC DNA]</scope>
    <source>
        <strain evidence="4 5">R09/05</strain>
    </source>
</reference>
<dbReference type="Pfam" id="PF00172">
    <property type="entry name" value="Zn_clus"/>
    <property type="match status" value="1"/>
</dbReference>
<dbReference type="PROSITE" id="PS00463">
    <property type="entry name" value="ZN2_CY6_FUNGAL_1"/>
    <property type="match status" value="1"/>
</dbReference>
<dbReference type="InterPro" id="IPR001138">
    <property type="entry name" value="Zn2Cys6_DnaBD"/>
</dbReference>
<dbReference type="CDD" id="cd00067">
    <property type="entry name" value="GAL4"/>
    <property type="match status" value="1"/>
</dbReference>
<dbReference type="GO" id="GO:0000981">
    <property type="term" value="F:DNA-binding transcription factor activity, RNA polymerase II-specific"/>
    <property type="evidence" value="ECO:0007669"/>
    <property type="project" value="InterPro"/>
</dbReference>
<evidence type="ECO:0000256" key="2">
    <source>
        <dbReference type="SAM" id="MobiDB-lite"/>
    </source>
</evidence>
<dbReference type="Proteomes" id="UP000050424">
    <property type="component" value="Unassembled WGS sequence"/>
</dbReference>
<dbReference type="EMBL" id="LKCW01000022">
    <property type="protein sequence ID" value="KPM44215.1"/>
    <property type="molecule type" value="Genomic_DNA"/>
</dbReference>
<keyword evidence="1" id="KW-0539">Nucleus</keyword>
<sequence length="494" mass="55719">MSETHLQGDGPISGRKRPRTSAMYQRKRAVAACQPCRVRKTKCDNIRPSCGFCTRHGAQCTYADSANDHSSFDPASLAILERLNHVVSLLEPNQSGIAQPDLSPEALTHLSHTAVDHSPFDRVEDLDVEDDLLEETPSFPASIYNCESILKWPVLHDLMPDVEPFIRWPETVESVSPLLSRKGSGVLGRGVQEEDFVPLSRKFLSYAHTRNPILDVGKYSSYVRDAAETGLRWDGPSCLVYGTKLSLIQLVSCALGSISMPYKSTEGSQMPPSTPVPTLDSMRTSSEYYLAAKKRLGLIEPSLLYVQCLFLCGVLEMCYMDALRAWNFFNQACVQFRNLLWRRGNTRPSEDGHISSEKRRLEQRLYWSCMKSECELRCEISLPTSGISRFGFPNLFPSPPNELSSPAANPNFSSGSSVSKSVEPEEEERSWFYYLAEISCRRMMNRAFTALGRNGEASWIQDFHENLKHFDALKEQMLIWYSCLRPLPLVMANK</sequence>
<evidence type="ECO:0000259" key="3">
    <source>
        <dbReference type="PROSITE" id="PS50048"/>
    </source>
</evidence>
<feature type="region of interest" description="Disordered" evidence="2">
    <location>
        <begin position="402"/>
        <end position="421"/>
    </location>
</feature>
<organism evidence="4 5">
    <name type="scientific">Neonectria ditissima</name>
    <dbReference type="NCBI Taxonomy" id="78410"/>
    <lineage>
        <taxon>Eukaryota</taxon>
        <taxon>Fungi</taxon>
        <taxon>Dikarya</taxon>
        <taxon>Ascomycota</taxon>
        <taxon>Pezizomycotina</taxon>
        <taxon>Sordariomycetes</taxon>
        <taxon>Hypocreomycetidae</taxon>
        <taxon>Hypocreales</taxon>
        <taxon>Nectriaceae</taxon>
        <taxon>Neonectria</taxon>
    </lineage>
</organism>
<dbReference type="InterPro" id="IPR036864">
    <property type="entry name" value="Zn2-C6_fun-type_DNA-bd_sf"/>
</dbReference>
<dbReference type="CDD" id="cd12148">
    <property type="entry name" value="fungal_TF_MHR"/>
    <property type="match status" value="1"/>
</dbReference>
<accession>A0A0P7B3E5</accession>
<protein>
    <recommendedName>
        <fullName evidence="3">Zn(2)-C6 fungal-type domain-containing protein</fullName>
    </recommendedName>
</protein>
<keyword evidence="5" id="KW-1185">Reference proteome</keyword>
<dbReference type="PROSITE" id="PS50048">
    <property type="entry name" value="ZN2_CY6_FUNGAL_2"/>
    <property type="match status" value="1"/>
</dbReference>
<dbReference type="PANTHER" id="PTHR47785:SF5">
    <property type="entry name" value="ZN(II)2CYS6 TRANSCRIPTION FACTOR (EUROFUNG)"/>
    <property type="match status" value="1"/>
</dbReference>
<dbReference type="SUPFAM" id="SSF57701">
    <property type="entry name" value="Zn2/Cys6 DNA-binding domain"/>
    <property type="match status" value="1"/>
</dbReference>
<dbReference type="GO" id="GO:0008270">
    <property type="term" value="F:zinc ion binding"/>
    <property type="evidence" value="ECO:0007669"/>
    <property type="project" value="InterPro"/>
</dbReference>
<dbReference type="SMART" id="SM00066">
    <property type="entry name" value="GAL4"/>
    <property type="match status" value="1"/>
</dbReference>
<dbReference type="Gene3D" id="4.10.240.10">
    <property type="entry name" value="Zn(2)-C6 fungal-type DNA-binding domain"/>
    <property type="match status" value="1"/>
</dbReference>
<evidence type="ECO:0000256" key="1">
    <source>
        <dbReference type="ARBA" id="ARBA00023242"/>
    </source>
</evidence>
<evidence type="ECO:0000313" key="5">
    <source>
        <dbReference type="Proteomes" id="UP000050424"/>
    </source>
</evidence>
<dbReference type="AlphaFoldDB" id="A0A0P7B3E5"/>
<proteinExistence type="predicted"/>
<feature type="compositionally biased region" description="Polar residues" evidence="2">
    <location>
        <begin position="402"/>
        <end position="412"/>
    </location>
</feature>
<gene>
    <name evidence="4" type="ORF">AK830_g2353</name>
</gene>
<comment type="caution">
    <text evidence="4">The sequence shown here is derived from an EMBL/GenBank/DDBJ whole genome shotgun (WGS) entry which is preliminary data.</text>
</comment>
<dbReference type="STRING" id="78410.A0A0P7B3E5"/>